<reference evidence="1 2" key="1">
    <citation type="submission" date="2018-03" db="EMBL/GenBank/DDBJ databases">
        <title>Genomic Encyclopedia of Archaeal and Bacterial Type Strains, Phase II (KMG-II): from individual species to whole genera.</title>
        <authorList>
            <person name="Goeker M."/>
        </authorList>
    </citation>
    <scope>NUCLEOTIDE SEQUENCE [LARGE SCALE GENOMIC DNA]</scope>
    <source>
        <strain evidence="1 2">DSM 45312</strain>
    </source>
</reference>
<dbReference type="Proteomes" id="UP000240542">
    <property type="component" value="Unassembled WGS sequence"/>
</dbReference>
<protein>
    <submittedName>
        <fullName evidence="1">Uncharacterized protein</fullName>
    </submittedName>
</protein>
<proteinExistence type="predicted"/>
<sequence>MLDAIPVQAVELDKVPEEVLRRLFEAFRLELTYDKWANHVHIRVTLAAESLDESVRAAQRVADPGEGSEMKRWEPSKSVPICEVPPAGRGAVGNGAQLVIEEHVELPASRRGVRPSGNGR</sequence>
<evidence type="ECO:0000313" key="1">
    <source>
        <dbReference type="EMBL" id="PSK81882.1"/>
    </source>
</evidence>
<keyword evidence="2" id="KW-1185">Reference proteome</keyword>
<dbReference type="EMBL" id="PYGA01000045">
    <property type="protein sequence ID" value="PSK81882.1"/>
    <property type="molecule type" value="Genomic_DNA"/>
</dbReference>
<accession>A0A2P8CAB6</accession>
<organism evidence="1 2">
    <name type="scientific">Murinocardiopsis flavida</name>
    <dbReference type="NCBI Taxonomy" id="645275"/>
    <lineage>
        <taxon>Bacteria</taxon>
        <taxon>Bacillati</taxon>
        <taxon>Actinomycetota</taxon>
        <taxon>Actinomycetes</taxon>
        <taxon>Streptosporangiales</taxon>
        <taxon>Nocardiopsidaceae</taxon>
        <taxon>Murinocardiopsis</taxon>
    </lineage>
</organism>
<gene>
    <name evidence="1" type="ORF">CLV63_1453</name>
</gene>
<evidence type="ECO:0000313" key="2">
    <source>
        <dbReference type="Proteomes" id="UP000240542"/>
    </source>
</evidence>
<name>A0A2P8CAB6_9ACTN</name>
<dbReference type="AlphaFoldDB" id="A0A2P8CAB6"/>
<comment type="caution">
    <text evidence="1">The sequence shown here is derived from an EMBL/GenBank/DDBJ whole genome shotgun (WGS) entry which is preliminary data.</text>
</comment>